<dbReference type="RefSeq" id="WP_062152250.1">
    <property type="nucleotide sequence ID" value="NZ_CP012373.2"/>
</dbReference>
<dbReference type="Gene3D" id="1.10.260.40">
    <property type="entry name" value="lambda repressor-like DNA-binding domains"/>
    <property type="match status" value="1"/>
</dbReference>
<feature type="domain" description="HTH cro/C1-type" evidence="1">
    <location>
        <begin position="18"/>
        <end position="53"/>
    </location>
</feature>
<dbReference type="PANTHER" id="PTHR35894">
    <property type="entry name" value="GENERAL SECRETION PATHWAY PROTEIN A-RELATED"/>
    <property type="match status" value="1"/>
</dbReference>
<dbReference type="PANTHER" id="PTHR35894:SF5">
    <property type="entry name" value="MU-LIKE PROPHAGE FLUMU DNA TRANSPOSITION PROTEIN B"/>
    <property type="match status" value="1"/>
</dbReference>
<name>A0A2N9YH81_9GAMM</name>
<dbReference type="GO" id="GO:0003677">
    <property type="term" value="F:DNA binding"/>
    <property type="evidence" value="ECO:0007669"/>
    <property type="project" value="InterPro"/>
</dbReference>
<dbReference type="PROSITE" id="PS50943">
    <property type="entry name" value="HTH_CROC1"/>
    <property type="match status" value="1"/>
</dbReference>
<dbReference type="SUPFAM" id="SSF52540">
    <property type="entry name" value="P-loop containing nucleoside triphosphate hydrolases"/>
    <property type="match status" value="1"/>
</dbReference>
<dbReference type="Proteomes" id="UP000234271">
    <property type="component" value="Chromosome"/>
</dbReference>
<organism evidence="2 3">
    <name type="scientific">Beggiatoa leptomitoformis</name>
    <dbReference type="NCBI Taxonomy" id="288004"/>
    <lineage>
        <taxon>Bacteria</taxon>
        <taxon>Pseudomonadati</taxon>
        <taxon>Pseudomonadota</taxon>
        <taxon>Gammaproteobacteria</taxon>
        <taxon>Thiotrichales</taxon>
        <taxon>Thiotrichaceae</taxon>
        <taxon>Beggiatoa</taxon>
    </lineage>
</organism>
<dbReference type="Gene3D" id="3.40.50.300">
    <property type="entry name" value="P-loop containing nucleotide triphosphate hydrolases"/>
    <property type="match status" value="1"/>
</dbReference>
<dbReference type="InterPro" id="IPR009084">
    <property type="entry name" value="B_transpositn_C"/>
</dbReference>
<evidence type="ECO:0000313" key="3">
    <source>
        <dbReference type="Proteomes" id="UP000234271"/>
    </source>
</evidence>
<dbReference type="InterPro" id="IPR052026">
    <property type="entry name" value="ExeA_AAA_ATPase_DNA-bind"/>
</dbReference>
<proteinExistence type="predicted"/>
<dbReference type="InterPro" id="IPR027417">
    <property type="entry name" value="P-loop_NTPase"/>
</dbReference>
<accession>A0A2N9YH81</accession>
<dbReference type="AlphaFoldDB" id="A0A2N9YH81"/>
<dbReference type="Gene3D" id="1.10.1180.10">
    <property type="entry name" value="B transposition protein, C-terminal domain"/>
    <property type="match status" value="1"/>
</dbReference>
<dbReference type="Pfam" id="PF09077">
    <property type="entry name" value="Phage-MuB_C"/>
    <property type="match status" value="1"/>
</dbReference>
<protein>
    <submittedName>
        <fullName evidence="2">AAA family ATPase</fullName>
    </submittedName>
</protein>
<dbReference type="OrthoDB" id="8456465at2"/>
<dbReference type="InterPro" id="IPR036733">
    <property type="entry name" value="B_transposit_C_sf"/>
</dbReference>
<dbReference type="EMBL" id="CP018889">
    <property type="protein sequence ID" value="AUI69834.1"/>
    <property type="molecule type" value="Genomic_DNA"/>
</dbReference>
<gene>
    <name evidence="2" type="ORF">BLE401_14795</name>
</gene>
<keyword evidence="3" id="KW-1185">Reference proteome</keyword>
<dbReference type="GO" id="GO:0006313">
    <property type="term" value="P:DNA transposition"/>
    <property type="evidence" value="ECO:0007669"/>
    <property type="project" value="InterPro"/>
</dbReference>
<dbReference type="InterPro" id="IPR001387">
    <property type="entry name" value="Cro/C1-type_HTH"/>
</dbReference>
<dbReference type="Pfam" id="PF13401">
    <property type="entry name" value="AAA_22"/>
    <property type="match status" value="1"/>
</dbReference>
<dbReference type="SUPFAM" id="SSF47413">
    <property type="entry name" value="lambda repressor-like DNA-binding domains"/>
    <property type="match status" value="1"/>
</dbReference>
<sequence>MTNDLENSSKPDTLIQEVRELMSEMGLTQKDLANRIGLKSASAAVNQWLQGKYAGDNAKIADAASRWVATCKREADLPLVDVPAFIETPTAGKIADVLTDAQANAEMVVVYGGAGVGKTKAVDNYKKSSPNVWHITMSPCVKTAGNCLEWLCSDLGIGDIRGKGKALRAIIQFLKNSHGLLVIDEAQHLELEALEIIRSIYDASGVGVALVGNESVYTKLTGGRRSADFAQLYSRVGQRLKISKPTKADVLAIIERCGIDNKESRGLLQEIASKNGGLRGMFKTLRVAYQLTETNVPTVDDFHAAWTNLSMEV</sequence>
<evidence type="ECO:0000259" key="1">
    <source>
        <dbReference type="PROSITE" id="PS50943"/>
    </source>
</evidence>
<evidence type="ECO:0000313" key="2">
    <source>
        <dbReference type="EMBL" id="AUI69834.1"/>
    </source>
</evidence>
<reference evidence="3" key="1">
    <citation type="submission" date="2016-12" db="EMBL/GenBank/DDBJ databases">
        <title>Complete Genome Sequence of Beggiatoa leptomitiformis D-401.</title>
        <authorList>
            <person name="Fomenkov A."/>
            <person name="Vincze T."/>
            <person name="Grabovich M."/>
            <person name="Anton B.P."/>
            <person name="Dubinina G."/>
            <person name="Orlova M."/>
            <person name="Belousova E."/>
            <person name="Roberts R.J."/>
        </authorList>
    </citation>
    <scope>NUCLEOTIDE SEQUENCE [LARGE SCALE GENOMIC DNA]</scope>
    <source>
        <strain evidence="3">D-401</strain>
    </source>
</reference>
<dbReference type="CDD" id="cd00093">
    <property type="entry name" value="HTH_XRE"/>
    <property type="match status" value="1"/>
</dbReference>
<dbReference type="InterPro" id="IPR049945">
    <property type="entry name" value="AAA_22"/>
</dbReference>
<dbReference type="GO" id="GO:0016887">
    <property type="term" value="F:ATP hydrolysis activity"/>
    <property type="evidence" value="ECO:0007669"/>
    <property type="project" value="InterPro"/>
</dbReference>
<dbReference type="InterPro" id="IPR010982">
    <property type="entry name" value="Lambda_DNA-bd_dom_sf"/>
</dbReference>